<evidence type="ECO:0000313" key="1">
    <source>
        <dbReference type="EMBL" id="MEQ2286055.1"/>
    </source>
</evidence>
<dbReference type="Proteomes" id="UP001469553">
    <property type="component" value="Unassembled WGS sequence"/>
</dbReference>
<comment type="caution">
    <text evidence="1">The sequence shown here is derived from an EMBL/GenBank/DDBJ whole genome shotgun (WGS) entry which is preliminary data.</text>
</comment>
<protein>
    <submittedName>
        <fullName evidence="1">Uncharacterized protein</fullName>
    </submittedName>
</protein>
<organism evidence="1 2">
    <name type="scientific">Ameca splendens</name>
    <dbReference type="NCBI Taxonomy" id="208324"/>
    <lineage>
        <taxon>Eukaryota</taxon>
        <taxon>Metazoa</taxon>
        <taxon>Chordata</taxon>
        <taxon>Craniata</taxon>
        <taxon>Vertebrata</taxon>
        <taxon>Euteleostomi</taxon>
        <taxon>Actinopterygii</taxon>
        <taxon>Neopterygii</taxon>
        <taxon>Teleostei</taxon>
        <taxon>Neoteleostei</taxon>
        <taxon>Acanthomorphata</taxon>
        <taxon>Ovalentaria</taxon>
        <taxon>Atherinomorphae</taxon>
        <taxon>Cyprinodontiformes</taxon>
        <taxon>Goodeidae</taxon>
        <taxon>Ameca</taxon>
    </lineage>
</organism>
<proteinExistence type="predicted"/>
<name>A0ABV0XXL4_9TELE</name>
<gene>
    <name evidence="1" type="ORF">AMECASPLE_038264</name>
</gene>
<reference evidence="1 2" key="1">
    <citation type="submission" date="2021-06" db="EMBL/GenBank/DDBJ databases">
        <authorList>
            <person name="Palmer J.M."/>
        </authorList>
    </citation>
    <scope>NUCLEOTIDE SEQUENCE [LARGE SCALE GENOMIC DNA]</scope>
    <source>
        <strain evidence="1 2">AS_MEX2019</strain>
        <tissue evidence="1">Muscle</tissue>
    </source>
</reference>
<accession>A0ABV0XXL4</accession>
<evidence type="ECO:0000313" key="2">
    <source>
        <dbReference type="Proteomes" id="UP001469553"/>
    </source>
</evidence>
<sequence length="101" mass="11325">MLNVIVALKLLFILAVLFLSTFLCLYTAPVQTFTTAAVHTCSLYSRGLYTVSPIDHPDRKQGAKHLQDVMSECCEHLFSFKGYLQSKDCIACMETANLFDL</sequence>
<dbReference type="EMBL" id="JAHRIP010016346">
    <property type="protein sequence ID" value="MEQ2286055.1"/>
    <property type="molecule type" value="Genomic_DNA"/>
</dbReference>
<keyword evidence="2" id="KW-1185">Reference proteome</keyword>